<proteinExistence type="predicted"/>
<sequence>MSPFNRGDIVLPKKDRRAKAKLDRLSFREPGDLSARERKEHLQVEIKKLQEKEKSLANELEGMRNKYVSRTETEELERSFVQVSMKTKDMKISTRELCDRVGNQVDETKRAFIQALAPRAIADPESKKASEELKKLDVNLSQKRRDLKLATLRLSIIDYELAKFEKRMDSLQELRGRHNESTKIRLRKQRNEVNDKLDDIAAGDSKTGSSEEIQEPANILKQGRETKGEEVTPGGGSSDATADEVEDKEGSAAKQAFDISTTESTAEGKAMNEIEAMQSLGAGTTKSTQQQQDQASDDQDSDDQASEYEELESKEREDHNSTDPGHTRIGNGESNGDHERNEDPEKKPERMDADPESAAYELAMMARDMRDDQDREALKFMEKQIKQCEEKIKKNEEEKCRYSKERDSLKQTVAELRNIIQSKSQNEKQKGVHHSQNEIDEQWQAKKREDRKQEVDKNNRLRSRAEPRWWEPWGFAPVSDDDDAREKTEKNHLQSLLDVIDGVEALESRIREVRRMSDEVDNAVDWRIVLERELDLERLWLESRAKRTTASVPTDDSSAPEARDHFSTSLSIDSKFYKTLKDGEVRLLVLWPAKADHYPLLCTLETSTWDQGTSNPKYAALSYFWGSDTCNGRLYLVLQDDQAQSTDPNTWGSTARYALRIPIRNNLFRALLRLRRSDKPVSLWIDVICIDQANLKEKTKQLEQMVKIYQNAENVCVWLGESDNDGRSDQAMVFIKSIMDFAVLDRYAHDHKQAMKWFSLAELMRDRWFSRRWVVQEISLAREATVYCGNKTVQWPDFADAVSLLASNQETIKGLFDYSEWRDGPNTLGDVQSFGAYILLESTNQLFLRTAQGQIRRPVKKLESLVTSLKTFDVTDQKDLVYSLVSIASDTPQGKDIYSDKVATTPLTVDYERPPDKVYKDFTKFCIRSSKSLDVLCRPWGMPVRDENKKIIDLPSWIPMLSQSEFGNPEDVYNGRKNGENLVGPVGRPRYKASGEEAYDIRLINTDKDKGKERWFLPIDGFKLAKIKEISPRTTGGVILRDSLKMGGWNGIDEDTASVPDNIWRTLVADRDSDGQIPPMWYQRACLRCLEIAGTFNNGDLNIGELLTGNSDLLRRYLTRVRSVTWNRRFFNASTKIEPRSTEKAPERGLEVATDGEEGKMATGSTSSKVGMDGEAELFGLGPPDMANGDYVCILIGCSVPVVLRDRGQYMQLIGECYAHGKMEGEAMEDEKHKSTYGRRRRFKLK</sequence>
<keyword evidence="2" id="KW-1185">Reference proteome</keyword>
<comment type="caution">
    <text evidence="1">The sequence shown here is derived from an EMBL/GenBank/DDBJ whole genome shotgun (WGS) entry which is preliminary data.</text>
</comment>
<dbReference type="EMBL" id="JAPUUL010000562">
    <property type="protein sequence ID" value="KAJ8130179.1"/>
    <property type="molecule type" value="Genomic_DNA"/>
</dbReference>
<gene>
    <name evidence="1" type="ORF">O1611_g3454</name>
</gene>
<reference evidence="1" key="1">
    <citation type="submission" date="2022-12" db="EMBL/GenBank/DDBJ databases">
        <title>Genome Sequence of Lasiodiplodia mahajangana.</title>
        <authorList>
            <person name="Buettner E."/>
        </authorList>
    </citation>
    <scope>NUCLEOTIDE SEQUENCE</scope>
    <source>
        <strain evidence="1">VT137</strain>
    </source>
</reference>
<dbReference type="Proteomes" id="UP001153332">
    <property type="component" value="Unassembled WGS sequence"/>
</dbReference>
<evidence type="ECO:0000313" key="2">
    <source>
        <dbReference type="Proteomes" id="UP001153332"/>
    </source>
</evidence>
<protein>
    <submittedName>
        <fullName evidence="1">Uncharacterized protein</fullName>
    </submittedName>
</protein>
<organism evidence="1 2">
    <name type="scientific">Lasiodiplodia mahajangana</name>
    <dbReference type="NCBI Taxonomy" id="1108764"/>
    <lineage>
        <taxon>Eukaryota</taxon>
        <taxon>Fungi</taxon>
        <taxon>Dikarya</taxon>
        <taxon>Ascomycota</taxon>
        <taxon>Pezizomycotina</taxon>
        <taxon>Dothideomycetes</taxon>
        <taxon>Dothideomycetes incertae sedis</taxon>
        <taxon>Botryosphaeriales</taxon>
        <taxon>Botryosphaeriaceae</taxon>
        <taxon>Lasiodiplodia</taxon>
    </lineage>
</organism>
<evidence type="ECO:0000313" key="1">
    <source>
        <dbReference type="EMBL" id="KAJ8130179.1"/>
    </source>
</evidence>
<name>A0ACC2JS41_9PEZI</name>
<accession>A0ACC2JS41</accession>